<reference evidence="5" key="1">
    <citation type="submission" date="2015-09" db="EMBL/GenBank/DDBJ databases">
        <authorList>
            <consortium name="Pathogen Informatics"/>
        </authorList>
    </citation>
    <scope>NUCLEOTIDE SEQUENCE [LARGE SCALE GENOMIC DNA]</scope>
    <source>
        <strain evidence="5">Lake Konstanz</strain>
    </source>
</reference>
<organism evidence="4 5">
    <name type="scientific">Bodo saltans</name>
    <name type="common">Flagellated protozoan</name>
    <dbReference type="NCBI Taxonomy" id="75058"/>
    <lineage>
        <taxon>Eukaryota</taxon>
        <taxon>Discoba</taxon>
        <taxon>Euglenozoa</taxon>
        <taxon>Kinetoplastea</taxon>
        <taxon>Metakinetoplastina</taxon>
        <taxon>Eubodonida</taxon>
        <taxon>Bodonidae</taxon>
        <taxon>Bodo</taxon>
    </lineage>
</organism>
<proteinExistence type="predicted"/>
<gene>
    <name evidence="4" type="ORF">BSAL_77680</name>
</gene>
<dbReference type="PANTHER" id="PTHR13318:SF105">
    <property type="entry name" value="F-BOX_LRR-REPEAT PROTEIN 3"/>
    <property type="match status" value="1"/>
</dbReference>
<dbReference type="SUPFAM" id="SSF52540">
    <property type="entry name" value="P-loop containing nucleoside triphosphate hydrolases"/>
    <property type="match status" value="1"/>
</dbReference>
<dbReference type="InterPro" id="IPR055414">
    <property type="entry name" value="LRR_R13L4/SHOC2-like"/>
</dbReference>
<feature type="compositionally biased region" description="Low complexity" evidence="2">
    <location>
        <begin position="63"/>
        <end position="78"/>
    </location>
</feature>
<dbReference type="Pfam" id="PF23598">
    <property type="entry name" value="LRR_14"/>
    <property type="match status" value="1"/>
</dbReference>
<dbReference type="SUPFAM" id="SSF52047">
    <property type="entry name" value="RNI-like"/>
    <property type="match status" value="1"/>
</dbReference>
<dbReference type="InterPro" id="IPR006553">
    <property type="entry name" value="Leu-rich_rpt_Cys-con_subtyp"/>
</dbReference>
<dbReference type="EMBL" id="CYKH01000751">
    <property type="protein sequence ID" value="CUG32603.1"/>
    <property type="molecule type" value="Genomic_DNA"/>
</dbReference>
<keyword evidence="1" id="KW-0677">Repeat</keyword>
<keyword evidence="4" id="KW-0675">Receptor</keyword>
<dbReference type="OrthoDB" id="263256at2759"/>
<dbReference type="Gene3D" id="3.80.10.10">
    <property type="entry name" value="Ribonuclease Inhibitor"/>
    <property type="match status" value="3"/>
</dbReference>
<accession>A0A0S4J047</accession>
<evidence type="ECO:0000313" key="5">
    <source>
        <dbReference type="Proteomes" id="UP000051952"/>
    </source>
</evidence>
<dbReference type="VEuPathDB" id="TriTrypDB:BSAL_77680"/>
<feature type="domain" description="Disease resistance R13L4/SHOC-2-like LRR" evidence="3">
    <location>
        <begin position="1900"/>
        <end position="2142"/>
    </location>
</feature>
<name>A0A0S4J047_BODSA</name>
<dbReference type="GO" id="GO:0019005">
    <property type="term" value="C:SCF ubiquitin ligase complex"/>
    <property type="evidence" value="ECO:0007669"/>
    <property type="project" value="TreeGrafter"/>
</dbReference>
<dbReference type="Proteomes" id="UP000051952">
    <property type="component" value="Unassembled WGS sequence"/>
</dbReference>
<dbReference type="SMART" id="SM00368">
    <property type="entry name" value="LRR_RI"/>
    <property type="match status" value="5"/>
</dbReference>
<feature type="region of interest" description="Disordered" evidence="2">
    <location>
        <begin position="63"/>
        <end position="84"/>
    </location>
</feature>
<dbReference type="Gene3D" id="3.40.50.300">
    <property type="entry name" value="P-loop containing nucleotide triphosphate hydrolases"/>
    <property type="match status" value="1"/>
</dbReference>
<dbReference type="InterPro" id="IPR032675">
    <property type="entry name" value="LRR_dom_sf"/>
</dbReference>
<evidence type="ECO:0000256" key="1">
    <source>
        <dbReference type="ARBA" id="ARBA00022737"/>
    </source>
</evidence>
<keyword evidence="4" id="KW-0808">Transferase</keyword>
<evidence type="ECO:0000313" key="4">
    <source>
        <dbReference type="EMBL" id="CUG32603.1"/>
    </source>
</evidence>
<dbReference type="PANTHER" id="PTHR13318">
    <property type="entry name" value="PARTNER OF PAIRED, ISOFORM B-RELATED"/>
    <property type="match status" value="1"/>
</dbReference>
<dbReference type="InterPro" id="IPR027417">
    <property type="entry name" value="P-loop_NTPase"/>
</dbReference>
<evidence type="ECO:0000256" key="2">
    <source>
        <dbReference type="SAM" id="MobiDB-lite"/>
    </source>
</evidence>
<sequence>MAPCDDPGRGGAMPSDKGVLEIVVRRVSTTKKSYPYHARLCVGIMGTERLMYLPLALGSSSSATAVPTSSAVPPSQQTNSGVAATTPPSWWNSATSDIVVPSNSTVQWVLDEEQSVDYIELRTKSPSQHHNEERAESHATVLFQFQKVKTNVAGAKQYAPQLYPAEVALPASSKSVEASLQFGKTSTVVIKIRRLETSEIEVLRRSDGKPFENMTRGITTLANTLALLSSTARTALEGSRAHRLLSEWTAALHGVGEQLAPLVEALPFGGIFVKAAAGLFAAILSRGVVQEVGADVCSQTALMLRVLAQPLVQKMILADPTTQGVLEKLVMIMEDTVRLLQQHQTEGRVRQLWDSSRRLSALESNSSEMRAIFTTLHQLTSFRAMSNQHAADVKEDVSVVRATSLLTAADLSSHLLPQLVELLHKQSERSRQASPAGVTSHTDMSIAVEQMRAELRNDLNELISSMFTDLSAVVLMTGNKSVEQSVEMITETLTAVVASSPATTIATMSATMRTLIEESMTNVLPQAVRKAMDESLCANLDACEASLSTAVATAWTSALQREIHNAVDHVQAHTKQTVEAIEVHICDALHTKLGARLDAIAASAHKAMDCLDSRMKEALDAQTKDMFEVVREGAVSVRSLVEKTSLSSLERIAVLHACVTDVASELTLQKKVLERMSLVLDAMYNADGTIRSDQAEVTAVVKEIPAKIQRVLAPEIEQLCKQLRFHEGRSKSFVKTLLDSQVRRVIASYAALESTQRKDRRDMTRLVQRVEDNILSAFQRGNAAIMEKLDQMASPSGNTFQFDAADDDGHQLPPEEREYNAQIPLEVLQAELRCWYGDLHALETSAVANVELNRMSLFASLRIVRSVKSAHRADAADDFDGASMESTEVIAVMDSEKSRFLLVEGRAGIGKTTWAIHLAQLQNYANGIVMFLRLSELAAYFEGKPKGCRSLSLRELMYVSLGADDMQIASVTERIKLVNRAYFFARGSGKKIVWLVDGLDEVLTNRNPHLETVLNALNAAAAASSERPSMLGLFGANDVIVVTSREERGGVLPSAQFVATINPWTIDEAVGYVRNYYGQQTVQAHIDLESGGAVSIRDCVVRASEAVRKQSFGSFSTLPIVLEMLCLCMASSTQPIGSVSELYRRTIAMKVDAARKKLPTLWKSTESEIVAFCKALSHDTTVDGIFFTIDALASISDDLLRSGLVRARLGATRATMTVRFVHKSFLEYFQALYFSENLAELPTTLRDCTISTSLSADGNVAWRQHVSCSIEDVICTVSPRDSVTLDLELQVCRSMLSDIDVVLLSGEREMAMFVSRKTIPSSAAIHCRWRHRSGTEGKIFSRIELQRDERYYLMLRPAFGSAIVPVRCKWIGAGAHRLIITQKLPLCDIPGHRQQRNFFQMLTDITDKSDEKKGQQLLGYLMRRLEYHHPRLASSMDSSVRGLAASSTEWIGEREQSKAHQLSDAGLSIVVECANVLLKDHSKFGDLLSSVSEGTSFVGTLLEAVGARKKAIYEWALLPVARYGTLAMWKSLEQRISKNSMNALLLDGAALQEVFVAAMVHGRHTITSELERRGVKRNFILACRLGASSVVLQEIKETVSSNISSEIDEKCYRALVESLSASQHSTAQVVWEELASIMHATPKVWSLMFSSFSEATPTAGLMSKEITRKWLQSRCRGLVQHLPPSISSRLKEYVKHAFPSRYVEDAFSCGLLERRWFTDACDDYFSALQCFNKLMGWATSSPLIPPSGHVGAALRLSGTRASCLVAVSTIAALERALTPTIGDAFTNVEAPSPTLLLDDALAQRALVVLLKMQCCQYTPAIVSTLAGVLHALRLFIASRFVNIVAGTVLSRCTDALQIRYVDYSYCRSLNSSTIRQIALLKDVQHLTLHACQTVRDTDIMVVASLTQLQHLDLSYCGNITDAEVLSVASLTKLQHLDLRDCRSITDAGVRNIALLTQLQHLDLSYCGNITDAGAASIASLKQLQYLDLSSCGEITDAGVASIASLTQLQYLDLSSCGNITDAGVRSIASLTQLQHLVLSYCGSITDAGVQSIASLTQLRHLDLSGCKVTDAGVWSIASLVQLRHLVLSYCVSITDAGVQSIASLTQLQHLDLSCCKVTDAGVASIASLTQLQHLALNYCRSQHHGCWGAEYCVADAAAAP</sequence>
<dbReference type="GO" id="GO:0016301">
    <property type="term" value="F:kinase activity"/>
    <property type="evidence" value="ECO:0007669"/>
    <property type="project" value="UniProtKB-KW"/>
</dbReference>
<protein>
    <submittedName>
        <fullName evidence="4">Receptor-type protein kinase, putative</fullName>
    </submittedName>
</protein>
<dbReference type="SMART" id="SM00367">
    <property type="entry name" value="LRR_CC"/>
    <property type="match status" value="10"/>
</dbReference>
<evidence type="ECO:0000259" key="3">
    <source>
        <dbReference type="Pfam" id="PF23598"/>
    </source>
</evidence>
<keyword evidence="4" id="KW-0418">Kinase</keyword>
<keyword evidence="5" id="KW-1185">Reference proteome</keyword>
<dbReference type="GO" id="GO:0031146">
    <property type="term" value="P:SCF-dependent proteasomal ubiquitin-dependent protein catabolic process"/>
    <property type="evidence" value="ECO:0007669"/>
    <property type="project" value="TreeGrafter"/>
</dbReference>